<accession>S5VID2</accession>
<dbReference type="PATRIC" id="fig|1214242.5.peg.3564"/>
<sequence length="168" mass="17944">MVLVLTGLWAAGPGRLDRHLWDEVRPVIEARLVADERGSGYGETVPALRARWFCGAEPRDLDERDGVVRAGVTTRCAEYGVRRGTLVECSGDEVPQVVRLERDAAAPGGFRVVSREEAPDGEGGGAWVASHFGPLSEPGPGDVVPSDVLEKAARAHFHLPPDAPVADC</sequence>
<dbReference type="AlphaFoldDB" id="S5VID2"/>
<proteinExistence type="predicted"/>
<reference evidence="2 3" key="2">
    <citation type="journal article" date="2013" name="J. Biotechnol.">
        <title>Complete genome sequence of the kirromycin producer Streptomyces collinus Tu 365 consisting of a linear chromosome and two linear plasmids.</title>
        <authorList>
            <person name="Ruckert C."/>
            <person name="Szczepanowski R."/>
            <person name="Albersmeier A."/>
            <person name="Goesmann A."/>
            <person name="Iftime D."/>
            <person name="Musiol E.M."/>
            <person name="Blin K."/>
            <person name="Wohlleben W."/>
            <person name="Puhler A."/>
            <person name="Kalinowski J."/>
            <person name="Weber T."/>
        </authorList>
    </citation>
    <scope>NUCLEOTIDE SEQUENCE [LARGE SCALE GENOMIC DNA]</scope>
    <source>
        <strain evidence="3">DSM 40733 / Tue 365</strain>
    </source>
</reference>
<evidence type="ECO:0000313" key="3">
    <source>
        <dbReference type="Proteomes" id="UP000015423"/>
    </source>
</evidence>
<dbReference type="KEGG" id="sci:B446_17380"/>
<evidence type="ECO:0000313" key="2">
    <source>
        <dbReference type="EMBL" id="AGS70292.1"/>
    </source>
</evidence>
<name>S5VID2_STRC3</name>
<reference evidence="3" key="1">
    <citation type="submission" date="2012-10" db="EMBL/GenBank/DDBJ databases">
        <title>The complete genome sequence of Streptomyces collinus Tu 365.</title>
        <authorList>
            <person name="Ruckert C."/>
            <person name="Szczepanowski R."/>
            <person name="Goesmann A."/>
            <person name="Pross E.K."/>
            <person name="Musiol E.M."/>
            <person name="Blin K."/>
            <person name="Wohlleben W."/>
            <person name="Puhler A."/>
            <person name="Weber T."/>
            <person name="Kalinowski J."/>
        </authorList>
    </citation>
    <scope>NUCLEOTIDE SEQUENCE [LARGE SCALE GENOMIC DNA]</scope>
    <source>
        <strain evidence="3">DSM 40733 / Tue 365</strain>
    </source>
</reference>
<dbReference type="eggNOG" id="ENOG5031HJ5">
    <property type="taxonomic scope" value="Bacteria"/>
</dbReference>
<feature type="region of interest" description="Disordered" evidence="1">
    <location>
        <begin position="115"/>
        <end position="144"/>
    </location>
</feature>
<gene>
    <name evidence="2" type="ORF">B446_17380</name>
</gene>
<protein>
    <submittedName>
        <fullName evidence="2">Uncharacterized protein</fullName>
    </submittedName>
</protein>
<evidence type="ECO:0000256" key="1">
    <source>
        <dbReference type="SAM" id="MobiDB-lite"/>
    </source>
</evidence>
<organism evidence="2 3">
    <name type="scientific">Streptomyces collinus (strain DSM 40733 / Tue 365)</name>
    <dbReference type="NCBI Taxonomy" id="1214242"/>
    <lineage>
        <taxon>Bacteria</taxon>
        <taxon>Bacillati</taxon>
        <taxon>Actinomycetota</taxon>
        <taxon>Actinomycetes</taxon>
        <taxon>Kitasatosporales</taxon>
        <taxon>Streptomycetaceae</taxon>
        <taxon>Streptomyces</taxon>
    </lineage>
</organism>
<dbReference type="Proteomes" id="UP000015423">
    <property type="component" value="Chromosome"/>
</dbReference>
<dbReference type="HOGENOM" id="CLU_1585504_0_0_11"/>
<keyword evidence="3" id="KW-1185">Reference proteome</keyword>
<dbReference type="EMBL" id="CP006259">
    <property type="protein sequence ID" value="AGS70292.1"/>
    <property type="molecule type" value="Genomic_DNA"/>
</dbReference>